<gene>
    <name evidence="1" type="ORF">EG349_15560</name>
    <name evidence="2" type="ORF">EG353_14345</name>
</gene>
<accession>A0AAD0YES6</accession>
<dbReference type="EMBL" id="CP033912">
    <property type="protein sequence ID" value="AZA96671.1"/>
    <property type="molecule type" value="Genomic_DNA"/>
</dbReference>
<organism evidence="1 3">
    <name type="scientific">Chryseobacterium shandongense</name>
    <dbReference type="NCBI Taxonomy" id="1493872"/>
    <lineage>
        <taxon>Bacteria</taxon>
        <taxon>Pseudomonadati</taxon>
        <taxon>Bacteroidota</taxon>
        <taxon>Flavobacteriia</taxon>
        <taxon>Flavobacteriales</taxon>
        <taxon>Weeksellaceae</taxon>
        <taxon>Chryseobacterium group</taxon>
        <taxon>Chryseobacterium</taxon>
    </lineage>
</organism>
<reference evidence="3 4" key="1">
    <citation type="submission" date="2018-11" db="EMBL/GenBank/DDBJ databases">
        <title>Proposal to divide the Flavobacteriaceae and reorganize its genera based on Amino Acid Identity values calculated from whole genome sequences.</title>
        <authorList>
            <person name="Nicholson A.C."/>
            <person name="Gulvik C.A."/>
            <person name="Whitney A.M."/>
            <person name="Humrighouse B.W."/>
            <person name="Bell M."/>
            <person name="Holmes B."/>
            <person name="Steigerwalt A.G."/>
            <person name="Villarma A."/>
            <person name="Sheth M."/>
            <person name="Batra D."/>
            <person name="Pryor J."/>
            <person name="Bernardet J.-F."/>
            <person name="Hugo C."/>
            <person name="Kampfer P."/>
            <person name="Newman J."/>
            <person name="McQuiston J.R."/>
        </authorList>
    </citation>
    <scope>NUCLEOTIDE SEQUENCE [LARGE SCALE GENOMIC DNA]</scope>
    <source>
        <strain evidence="1 3">G0207</strain>
        <strain evidence="2 4">H5143</strain>
    </source>
</reference>
<name>A0AAD0YES6_9FLAO</name>
<keyword evidence="4" id="KW-1185">Reference proteome</keyword>
<sequence>MRETSGGVRKSRASCRKALENGGSPAQLCGKPTAIAGSLPQLAGNKMQLQEVTNRCVDD</sequence>
<dbReference type="Proteomes" id="UP000281741">
    <property type="component" value="Chromosome"/>
</dbReference>
<proteinExistence type="predicted"/>
<dbReference type="EMBL" id="CP033915">
    <property type="protein sequence ID" value="AZA88110.1"/>
    <property type="molecule type" value="Genomic_DNA"/>
</dbReference>
<dbReference type="AlphaFoldDB" id="A0AAD0YES6"/>
<dbReference type="Proteomes" id="UP000274073">
    <property type="component" value="Chromosome"/>
</dbReference>
<evidence type="ECO:0000313" key="2">
    <source>
        <dbReference type="EMBL" id="AZA96671.1"/>
    </source>
</evidence>
<evidence type="ECO:0000313" key="3">
    <source>
        <dbReference type="Proteomes" id="UP000274073"/>
    </source>
</evidence>
<protein>
    <submittedName>
        <fullName evidence="1">Uncharacterized protein</fullName>
    </submittedName>
</protein>
<evidence type="ECO:0000313" key="4">
    <source>
        <dbReference type="Proteomes" id="UP000281741"/>
    </source>
</evidence>
<evidence type="ECO:0000313" key="1">
    <source>
        <dbReference type="EMBL" id="AZA88110.1"/>
    </source>
</evidence>